<keyword evidence="5" id="KW-0808">Transferase</keyword>
<name>A0A6J7G5G1_9ZZZZ</name>
<keyword evidence="6" id="KW-0547">Nucleotide-binding</keyword>
<evidence type="ECO:0000256" key="6">
    <source>
        <dbReference type="ARBA" id="ARBA00022741"/>
    </source>
</evidence>
<dbReference type="InterPro" id="IPR004662">
    <property type="entry name" value="AcgluKinase_fam"/>
</dbReference>
<proteinExistence type="inferred from homology"/>
<feature type="domain" description="Aspartate/glutamate/uridylate kinase" evidence="9">
    <location>
        <begin position="35"/>
        <end position="274"/>
    </location>
</feature>
<organism evidence="10">
    <name type="scientific">freshwater metagenome</name>
    <dbReference type="NCBI Taxonomy" id="449393"/>
    <lineage>
        <taxon>unclassified sequences</taxon>
        <taxon>metagenomes</taxon>
        <taxon>ecological metagenomes</taxon>
    </lineage>
</organism>
<dbReference type="EMBL" id="CAFBNR010000052">
    <property type="protein sequence ID" value="CAB4965454.1"/>
    <property type="molecule type" value="Genomic_DNA"/>
</dbReference>
<keyword evidence="8" id="KW-0067">ATP-binding</keyword>
<keyword evidence="7" id="KW-0418">Kinase</keyword>
<evidence type="ECO:0000256" key="4">
    <source>
        <dbReference type="ARBA" id="ARBA00022605"/>
    </source>
</evidence>
<dbReference type="EC" id="2.7.2.8" evidence="2"/>
<dbReference type="AlphaFoldDB" id="A0A6J7G5G1"/>
<dbReference type="GO" id="GO:0005737">
    <property type="term" value="C:cytoplasm"/>
    <property type="evidence" value="ECO:0007669"/>
    <property type="project" value="InterPro"/>
</dbReference>
<dbReference type="Gene3D" id="3.40.1160.10">
    <property type="entry name" value="Acetylglutamate kinase-like"/>
    <property type="match status" value="1"/>
</dbReference>
<dbReference type="GO" id="GO:0003991">
    <property type="term" value="F:acetylglutamate kinase activity"/>
    <property type="evidence" value="ECO:0007669"/>
    <property type="project" value="UniProtKB-EC"/>
</dbReference>
<dbReference type="InterPro" id="IPR036393">
    <property type="entry name" value="AceGlu_kinase-like_sf"/>
</dbReference>
<dbReference type="EMBL" id="CAFBMJ010000050">
    <property type="protein sequence ID" value="CAB4903582.1"/>
    <property type="molecule type" value="Genomic_DNA"/>
</dbReference>
<evidence type="ECO:0000256" key="5">
    <source>
        <dbReference type="ARBA" id="ARBA00022679"/>
    </source>
</evidence>
<dbReference type="GO" id="GO:0006526">
    <property type="term" value="P:L-arginine biosynthetic process"/>
    <property type="evidence" value="ECO:0007669"/>
    <property type="project" value="UniProtKB-KW"/>
</dbReference>
<dbReference type="GO" id="GO:0005524">
    <property type="term" value="F:ATP binding"/>
    <property type="evidence" value="ECO:0007669"/>
    <property type="project" value="UniProtKB-KW"/>
</dbReference>
<dbReference type="SUPFAM" id="SSF53633">
    <property type="entry name" value="Carbamate kinase-like"/>
    <property type="match status" value="1"/>
</dbReference>
<evidence type="ECO:0000256" key="1">
    <source>
        <dbReference type="ARBA" id="ARBA00004828"/>
    </source>
</evidence>
<sequence>MSSDTTVRALMESSHELTGSMLSEALPYIQRFAGKIVVVKYGGNALAGSSDVDAASTFARDIALMHAVGIKPVVVHGGGPQISALMERLGKKPEFRNGLRVTDQETIEIASMVLLGTVNPQLVSAINVHGARAVGVSGQDAGLLQVTQRDPGLGFVGDIHHVDPTVLLSAINDNAVPVVATIGCDASGQAYNVNADTAAAAIAVALGAEKLIYLTDIEGLRADKDDSSSLVRKATASQISAMLETGSIDGGMIPKMESCVSALQQTVHDCHILDGRIAHVLLIELFTIAGVGTMVSRDTELPSQVKARN</sequence>
<dbReference type="PIRSF" id="PIRSF000728">
    <property type="entry name" value="NAGK"/>
    <property type="match status" value="1"/>
</dbReference>
<comment type="pathway">
    <text evidence="1">Amino-acid biosynthesis; L-arginine biosynthesis; N(2)-acetyl-L-ornithine from L-glutamate: step 2/4.</text>
</comment>
<dbReference type="InterPro" id="IPR001057">
    <property type="entry name" value="Glu/AcGlu_kinase"/>
</dbReference>
<protein>
    <recommendedName>
        <fullName evidence="2">acetylglutamate kinase</fullName>
        <ecNumber evidence="2">2.7.2.8</ecNumber>
    </recommendedName>
</protein>
<dbReference type="InterPro" id="IPR001048">
    <property type="entry name" value="Asp/Glu/Uridylate_kinase"/>
</dbReference>
<evidence type="ECO:0000313" key="10">
    <source>
        <dbReference type="EMBL" id="CAB4903582.1"/>
    </source>
</evidence>
<gene>
    <name evidence="10" type="ORF">UFOPK3573_00783</name>
    <name evidence="11" type="ORF">UFOPK3879_01062</name>
</gene>
<dbReference type="HAMAP" id="MF_00082">
    <property type="entry name" value="ArgB"/>
    <property type="match status" value="1"/>
</dbReference>
<keyword evidence="4" id="KW-0028">Amino-acid biosynthesis</keyword>
<dbReference type="NCBIfam" id="TIGR00761">
    <property type="entry name" value="argB"/>
    <property type="match status" value="1"/>
</dbReference>
<dbReference type="InterPro" id="IPR037528">
    <property type="entry name" value="ArgB"/>
</dbReference>
<evidence type="ECO:0000256" key="8">
    <source>
        <dbReference type="ARBA" id="ARBA00022840"/>
    </source>
</evidence>
<evidence type="ECO:0000313" key="11">
    <source>
        <dbReference type="EMBL" id="CAB4965454.1"/>
    </source>
</evidence>
<keyword evidence="3" id="KW-0055">Arginine biosynthesis</keyword>
<dbReference type="PRINTS" id="PR00474">
    <property type="entry name" value="GLU5KINASE"/>
</dbReference>
<dbReference type="PANTHER" id="PTHR23342:SF0">
    <property type="entry name" value="N-ACETYLGLUTAMATE SYNTHASE, MITOCHONDRIAL"/>
    <property type="match status" value="1"/>
</dbReference>
<evidence type="ECO:0000259" key="9">
    <source>
        <dbReference type="Pfam" id="PF00696"/>
    </source>
</evidence>
<dbReference type="FunFam" id="3.40.1160.10:FF:000004">
    <property type="entry name" value="Acetylglutamate kinase"/>
    <property type="match status" value="1"/>
</dbReference>
<evidence type="ECO:0000256" key="2">
    <source>
        <dbReference type="ARBA" id="ARBA00013065"/>
    </source>
</evidence>
<dbReference type="InterPro" id="IPR041727">
    <property type="entry name" value="NAGK-C"/>
</dbReference>
<dbReference type="PANTHER" id="PTHR23342">
    <property type="entry name" value="N-ACETYLGLUTAMATE SYNTHASE"/>
    <property type="match status" value="1"/>
</dbReference>
<dbReference type="Pfam" id="PF00696">
    <property type="entry name" value="AA_kinase"/>
    <property type="match status" value="1"/>
</dbReference>
<reference evidence="10" key="1">
    <citation type="submission" date="2020-05" db="EMBL/GenBank/DDBJ databases">
        <authorList>
            <person name="Chiriac C."/>
            <person name="Salcher M."/>
            <person name="Ghai R."/>
            <person name="Kavagutti S V."/>
        </authorList>
    </citation>
    <scope>NUCLEOTIDE SEQUENCE</scope>
</reference>
<dbReference type="CDD" id="cd04250">
    <property type="entry name" value="AAK_NAGK-C"/>
    <property type="match status" value="1"/>
</dbReference>
<evidence type="ECO:0000256" key="7">
    <source>
        <dbReference type="ARBA" id="ARBA00022777"/>
    </source>
</evidence>
<evidence type="ECO:0000256" key="3">
    <source>
        <dbReference type="ARBA" id="ARBA00022571"/>
    </source>
</evidence>
<accession>A0A6J7G5G1</accession>